<evidence type="ECO:0000313" key="2">
    <source>
        <dbReference type="Proteomes" id="UP000076858"/>
    </source>
</evidence>
<dbReference type="AlphaFoldDB" id="A0A164R8I1"/>
<name>A0A164R8I1_9CRUS</name>
<keyword evidence="2" id="KW-1185">Reference proteome</keyword>
<comment type="caution">
    <text evidence="1">The sequence shown here is derived from an EMBL/GenBank/DDBJ whole genome shotgun (WGS) entry which is preliminary data.</text>
</comment>
<dbReference type="Proteomes" id="UP000076858">
    <property type="component" value="Unassembled WGS sequence"/>
</dbReference>
<proteinExistence type="predicted"/>
<evidence type="ECO:0000313" key="1">
    <source>
        <dbReference type="EMBL" id="KZS08422.1"/>
    </source>
</evidence>
<protein>
    <submittedName>
        <fullName evidence="1">Uncharacterized protein</fullName>
    </submittedName>
</protein>
<gene>
    <name evidence="1" type="ORF">APZ42_027588</name>
</gene>
<dbReference type="EMBL" id="LRGB01002212">
    <property type="protein sequence ID" value="KZS08422.1"/>
    <property type="molecule type" value="Genomic_DNA"/>
</dbReference>
<organism evidence="1 2">
    <name type="scientific">Daphnia magna</name>
    <dbReference type="NCBI Taxonomy" id="35525"/>
    <lineage>
        <taxon>Eukaryota</taxon>
        <taxon>Metazoa</taxon>
        <taxon>Ecdysozoa</taxon>
        <taxon>Arthropoda</taxon>
        <taxon>Crustacea</taxon>
        <taxon>Branchiopoda</taxon>
        <taxon>Diplostraca</taxon>
        <taxon>Cladocera</taxon>
        <taxon>Anomopoda</taxon>
        <taxon>Daphniidae</taxon>
        <taxon>Daphnia</taxon>
    </lineage>
</organism>
<reference evidence="1 2" key="1">
    <citation type="submission" date="2016-03" db="EMBL/GenBank/DDBJ databases">
        <title>EvidentialGene: Evidence-directed Construction of Genes on Genomes.</title>
        <authorList>
            <person name="Gilbert D.G."/>
            <person name="Choi J.-H."/>
            <person name="Mockaitis K."/>
            <person name="Colbourne J."/>
            <person name="Pfrender M."/>
        </authorList>
    </citation>
    <scope>NUCLEOTIDE SEQUENCE [LARGE SCALE GENOMIC DNA]</scope>
    <source>
        <strain evidence="1 2">Xinb3</strain>
        <tissue evidence="1">Complete organism</tissue>
    </source>
</reference>
<accession>A0A164R8I1</accession>
<sequence>MHLSHDLSVRIACFSDISLNHMEVRYSQIEESNLYITAYLADAQPLSHESHYRAHCFALSFEVNG</sequence>